<evidence type="ECO:0000313" key="2">
    <source>
        <dbReference type="EMBL" id="KAF9787240.1"/>
    </source>
</evidence>
<accession>A0A9P6HJF4</accession>
<feature type="compositionally biased region" description="Basic and acidic residues" evidence="1">
    <location>
        <begin position="261"/>
        <end position="276"/>
    </location>
</feature>
<proteinExistence type="predicted"/>
<evidence type="ECO:0000313" key="3">
    <source>
        <dbReference type="Proteomes" id="UP000736335"/>
    </source>
</evidence>
<dbReference type="EMBL" id="WIUZ02000005">
    <property type="protein sequence ID" value="KAF9787240.1"/>
    <property type="molecule type" value="Genomic_DNA"/>
</dbReference>
<organism evidence="2 3">
    <name type="scientific">Thelephora terrestris</name>
    <dbReference type="NCBI Taxonomy" id="56493"/>
    <lineage>
        <taxon>Eukaryota</taxon>
        <taxon>Fungi</taxon>
        <taxon>Dikarya</taxon>
        <taxon>Basidiomycota</taxon>
        <taxon>Agaricomycotina</taxon>
        <taxon>Agaricomycetes</taxon>
        <taxon>Thelephorales</taxon>
        <taxon>Thelephoraceae</taxon>
        <taxon>Thelephora</taxon>
    </lineage>
</organism>
<dbReference type="AlphaFoldDB" id="A0A9P6HJF4"/>
<reference evidence="2" key="1">
    <citation type="journal article" date="2020" name="Nat. Commun.">
        <title>Large-scale genome sequencing of mycorrhizal fungi provides insights into the early evolution of symbiotic traits.</title>
        <authorList>
            <person name="Miyauchi S."/>
            <person name="Kiss E."/>
            <person name="Kuo A."/>
            <person name="Drula E."/>
            <person name="Kohler A."/>
            <person name="Sanchez-Garcia M."/>
            <person name="Morin E."/>
            <person name="Andreopoulos B."/>
            <person name="Barry K.W."/>
            <person name="Bonito G."/>
            <person name="Buee M."/>
            <person name="Carver A."/>
            <person name="Chen C."/>
            <person name="Cichocki N."/>
            <person name="Clum A."/>
            <person name="Culley D."/>
            <person name="Crous P.W."/>
            <person name="Fauchery L."/>
            <person name="Girlanda M."/>
            <person name="Hayes R.D."/>
            <person name="Keri Z."/>
            <person name="LaButti K."/>
            <person name="Lipzen A."/>
            <person name="Lombard V."/>
            <person name="Magnuson J."/>
            <person name="Maillard F."/>
            <person name="Murat C."/>
            <person name="Nolan M."/>
            <person name="Ohm R.A."/>
            <person name="Pangilinan J."/>
            <person name="Pereira M.F."/>
            <person name="Perotto S."/>
            <person name="Peter M."/>
            <person name="Pfister S."/>
            <person name="Riley R."/>
            <person name="Sitrit Y."/>
            <person name="Stielow J.B."/>
            <person name="Szollosi G."/>
            <person name="Zifcakova L."/>
            <person name="Stursova M."/>
            <person name="Spatafora J.W."/>
            <person name="Tedersoo L."/>
            <person name="Vaario L.M."/>
            <person name="Yamada A."/>
            <person name="Yan M."/>
            <person name="Wang P."/>
            <person name="Xu J."/>
            <person name="Bruns T."/>
            <person name="Baldrian P."/>
            <person name="Vilgalys R."/>
            <person name="Dunand C."/>
            <person name="Henrissat B."/>
            <person name="Grigoriev I.V."/>
            <person name="Hibbett D."/>
            <person name="Nagy L.G."/>
            <person name="Martin F.M."/>
        </authorList>
    </citation>
    <scope>NUCLEOTIDE SEQUENCE</scope>
    <source>
        <strain evidence="2">UH-Tt-Lm1</strain>
    </source>
</reference>
<feature type="region of interest" description="Disordered" evidence="1">
    <location>
        <begin position="245"/>
        <end position="276"/>
    </location>
</feature>
<evidence type="ECO:0000256" key="1">
    <source>
        <dbReference type="SAM" id="MobiDB-lite"/>
    </source>
</evidence>
<feature type="region of interest" description="Disordered" evidence="1">
    <location>
        <begin position="100"/>
        <end position="162"/>
    </location>
</feature>
<gene>
    <name evidence="2" type="ORF">BJ322DRAFT_710730</name>
</gene>
<feature type="compositionally biased region" description="Low complexity" evidence="1">
    <location>
        <begin position="126"/>
        <end position="142"/>
    </location>
</feature>
<comment type="caution">
    <text evidence="2">The sequence shown here is derived from an EMBL/GenBank/DDBJ whole genome shotgun (WGS) entry which is preliminary data.</text>
</comment>
<dbReference type="OrthoDB" id="7344096at2759"/>
<keyword evidence="3" id="KW-1185">Reference proteome</keyword>
<feature type="compositionally biased region" description="Basic and acidic residues" evidence="1">
    <location>
        <begin position="102"/>
        <end position="125"/>
    </location>
</feature>
<name>A0A9P6HJF4_9AGAM</name>
<sequence>MGNTVMAPTSSTITDAGRLRTRPKISFDGAACLHLPASVQRRLTLPIPGSIAESENTCRSQNVHGISLRKRELYISPLNSVDADGKLRWERTGQLVDTSAGHWKDAGHGRGIVREEHPDRPDLRPRTSFGSSGSPSSVSVTSDESEDSLETAVEHYTSDPQSSNWIQRAVKRNFTLKGLMNKLLKRTVKRNTWIYVSDQNFNLFVGIKDPGSDPHPIPPLRPLQNICRSFSLFLQRLERTGRRYAQGQVRQGRGCPLGSRTLEKGQEGRSLDDSER</sequence>
<protein>
    <submittedName>
        <fullName evidence="2">Uncharacterized protein</fullName>
    </submittedName>
</protein>
<reference evidence="2" key="2">
    <citation type="submission" date="2020-11" db="EMBL/GenBank/DDBJ databases">
        <authorList>
            <consortium name="DOE Joint Genome Institute"/>
            <person name="Kuo A."/>
            <person name="Miyauchi S."/>
            <person name="Kiss E."/>
            <person name="Drula E."/>
            <person name="Kohler A."/>
            <person name="Sanchez-Garcia M."/>
            <person name="Andreopoulos B."/>
            <person name="Barry K.W."/>
            <person name="Bonito G."/>
            <person name="Buee M."/>
            <person name="Carver A."/>
            <person name="Chen C."/>
            <person name="Cichocki N."/>
            <person name="Clum A."/>
            <person name="Culley D."/>
            <person name="Crous P.W."/>
            <person name="Fauchery L."/>
            <person name="Girlanda M."/>
            <person name="Hayes R."/>
            <person name="Keri Z."/>
            <person name="Labutti K."/>
            <person name="Lipzen A."/>
            <person name="Lombard V."/>
            <person name="Magnuson J."/>
            <person name="Maillard F."/>
            <person name="Morin E."/>
            <person name="Murat C."/>
            <person name="Nolan M."/>
            <person name="Ohm R."/>
            <person name="Pangilinan J."/>
            <person name="Pereira M."/>
            <person name="Perotto S."/>
            <person name="Peter M."/>
            <person name="Riley R."/>
            <person name="Sitrit Y."/>
            <person name="Stielow B."/>
            <person name="Szollosi G."/>
            <person name="Zifcakova L."/>
            <person name="Stursova M."/>
            <person name="Spatafora J.W."/>
            <person name="Tedersoo L."/>
            <person name="Vaario L.-M."/>
            <person name="Yamada A."/>
            <person name="Yan M."/>
            <person name="Wang P."/>
            <person name="Xu J."/>
            <person name="Bruns T."/>
            <person name="Baldrian P."/>
            <person name="Vilgalys R."/>
            <person name="Henrissat B."/>
            <person name="Grigoriev I.V."/>
            <person name="Hibbett D."/>
            <person name="Nagy L.G."/>
            <person name="Martin F.M."/>
        </authorList>
    </citation>
    <scope>NUCLEOTIDE SEQUENCE</scope>
    <source>
        <strain evidence="2">UH-Tt-Lm1</strain>
    </source>
</reference>
<dbReference type="Proteomes" id="UP000736335">
    <property type="component" value="Unassembled WGS sequence"/>
</dbReference>